<dbReference type="Pfam" id="PF12787">
    <property type="entry name" value="EcsC"/>
    <property type="match status" value="1"/>
</dbReference>
<reference evidence="3" key="1">
    <citation type="journal article" date="2019" name="Int. J. Syst. Evol. Microbiol.">
        <title>The Global Catalogue of Microorganisms (GCM) 10K type strain sequencing project: providing services to taxonomists for standard genome sequencing and annotation.</title>
        <authorList>
            <consortium name="The Broad Institute Genomics Platform"/>
            <consortium name="The Broad Institute Genome Sequencing Center for Infectious Disease"/>
            <person name="Wu L."/>
            <person name="Ma J."/>
        </authorList>
    </citation>
    <scope>NUCLEOTIDE SEQUENCE [LARGE SCALE GENOMIC DNA]</scope>
    <source>
        <strain evidence="3">CCUG 47105</strain>
    </source>
</reference>
<feature type="region of interest" description="Disordered" evidence="1">
    <location>
        <begin position="324"/>
        <end position="356"/>
    </location>
</feature>
<dbReference type="Proteomes" id="UP001596305">
    <property type="component" value="Unassembled WGS sequence"/>
</dbReference>
<gene>
    <name evidence="2" type="ORF">ACFP71_04005</name>
</gene>
<dbReference type="Pfam" id="PF13289">
    <property type="entry name" value="SIR2_2"/>
    <property type="match status" value="1"/>
</dbReference>
<keyword evidence="3" id="KW-1185">Reference proteome</keyword>
<protein>
    <submittedName>
        <fullName evidence="2">SIR2 family protein</fullName>
    </submittedName>
</protein>
<accession>A0ABW1X8H1</accession>
<feature type="region of interest" description="Disordered" evidence="1">
    <location>
        <begin position="370"/>
        <end position="413"/>
    </location>
</feature>
<dbReference type="InterPro" id="IPR024787">
    <property type="entry name" value="EcsC"/>
</dbReference>
<organism evidence="2 3">
    <name type="scientific">Oerskovia paurometabola</name>
    <dbReference type="NCBI Taxonomy" id="162170"/>
    <lineage>
        <taxon>Bacteria</taxon>
        <taxon>Bacillati</taxon>
        <taxon>Actinomycetota</taxon>
        <taxon>Actinomycetes</taxon>
        <taxon>Micrococcales</taxon>
        <taxon>Cellulomonadaceae</taxon>
        <taxon>Oerskovia</taxon>
    </lineage>
</organism>
<feature type="region of interest" description="Disordered" evidence="1">
    <location>
        <begin position="638"/>
        <end position="660"/>
    </location>
</feature>
<name>A0ABW1X8H1_9CELL</name>
<feature type="region of interest" description="Disordered" evidence="1">
    <location>
        <begin position="246"/>
        <end position="273"/>
    </location>
</feature>
<proteinExistence type="predicted"/>
<dbReference type="RefSeq" id="WP_204807012.1">
    <property type="nucleotide sequence ID" value="NZ_BAAAIY010000005.1"/>
</dbReference>
<dbReference type="EMBL" id="JBHSTM010000002">
    <property type="protein sequence ID" value="MFC6423974.1"/>
    <property type="molecule type" value="Genomic_DNA"/>
</dbReference>
<evidence type="ECO:0000256" key="1">
    <source>
        <dbReference type="SAM" id="MobiDB-lite"/>
    </source>
</evidence>
<sequence>MSIAAGLPSWGALLDNFVEAMSLDITPKDLQGLGSLEQAELLQVILAKQAGRHDEAARRDSQEQLGRQVAAILARDGRRPSLAHCLLAGMRIPEAVTTNYDHLYEEAVAASSGLPVGRRDLAISTLPWDPTKASRPWVLKMHGDVDHPATIVLSRSSFVRYDTRWKPVGSLVQSLMMTKHLLVVGASMTDDNLLRFAYEVAGLREELVASGAPGGLGSEIGTVVHLADDAAFSRLWEGRFDVAVASPPLPDDGTPARETTSRGEKEAEAARRRRAARGLTRFLDTVAMYAERDAPHLLDDRYLPVGPDEAALVRRLREDAHAVRQRADAGATGAQGGASSRRRWNGSGPVTSATSNHLTFDFRRRVPISPARPSYQVPKNRTFRLADSPSDHGGTVSATATENAPNDSDDTTESRVEKVAARLTALVGSVVADGVGPVAGSVEWAESRLARVQKERYDPSKKRQRNPDEDTEEIERVIKRLVIESTQAAGANGFVTGLGGLVAMPVTIPANMAGALIINARLAGAIAYLRGYDLHDPHILTMVTLVSAGSTAQQVLSAFGAKVGQQFAMEAIKAIPMSVLRQVNKKAGFFLVAKYGTQRAAITLAKVLPIVGGVVGGAVDATLTQLIARTAKSLFPRDIDDMPERKPRRRRRDETADGVA</sequence>
<comment type="caution">
    <text evidence="2">The sequence shown here is derived from an EMBL/GenBank/DDBJ whole genome shotgun (WGS) entry which is preliminary data.</text>
</comment>
<evidence type="ECO:0000313" key="2">
    <source>
        <dbReference type="EMBL" id="MFC6423974.1"/>
    </source>
</evidence>
<evidence type="ECO:0000313" key="3">
    <source>
        <dbReference type="Proteomes" id="UP001596305"/>
    </source>
</evidence>
<feature type="compositionally biased region" description="Basic and acidic residues" evidence="1">
    <location>
        <begin position="259"/>
        <end position="270"/>
    </location>
</feature>
<feature type="compositionally biased region" description="Polar residues" evidence="1">
    <location>
        <begin position="396"/>
        <end position="406"/>
    </location>
</feature>